<gene>
    <name evidence="6" type="ORF">FL583_02560</name>
</gene>
<dbReference type="InterPro" id="IPR018490">
    <property type="entry name" value="cNMP-bd_dom_sf"/>
</dbReference>
<dbReference type="PROSITE" id="PS00889">
    <property type="entry name" value="CNMP_BINDING_2"/>
    <property type="match status" value="1"/>
</dbReference>
<dbReference type="SUPFAM" id="SSF51206">
    <property type="entry name" value="cAMP-binding domain-like"/>
    <property type="match status" value="1"/>
</dbReference>
<dbReference type="InterPro" id="IPR012318">
    <property type="entry name" value="HTH_CRP"/>
</dbReference>
<accession>A0A545B0D2</accession>
<keyword evidence="2" id="KW-0238">DNA-binding</keyword>
<dbReference type="Pfam" id="PF13545">
    <property type="entry name" value="HTH_Crp_2"/>
    <property type="match status" value="1"/>
</dbReference>
<name>A0A545B0D2_9ACTN</name>
<protein>
    <submittedName>
        <fullName evidence="6">Crp/Fnr family transcriptional regulator</fullName>
    </submittedName>
</protein>
<dbReference type="GO" id="GO:0003700">
    <property type="term" value="F:DNA-binding transcription factor activity"/>
    <property type="evidence" value="ECO:0007669"/>
    <property type="project" value="TreeGrafter"/>
</dbReference>
<dbReference type="InterPro" id="IPR000595">
    <property type="entry name" value="cNMP-bd_dom"/>
</dbReference>
<dbReference type="Gene3D" id="2.60.120.10">
    <property type="entry name" value="Jelly Rolls"/>
    <property type="match status" value="1"/>
</dbReference>
<proteinExistence type="predicted"/>
<dbReference type="SUPFAM" id="SSF46785">
    <property type="entry name" value="Winged helix' DNA-binding domain"/>
    <property type="match status" value="1"/>
</dbReference>
<dbReference type="PANTHER" id="PTHR24567">
    <property type="entry name" value="CRP FAMILY TRANSCRIPTIONAL REGULATORY PROTEIN"/>
    <property type="match status" value="1"/>
</dbReference>
<dbReference type="GO" id="GO:0003677">
    <property type="term" value="F:DNA binding"/>
    <property type="evidence" value="ECO:0007669"/>
    <property type="project" value="UniProtKB-KW"/>
</dbReference>
<dbReference type="PROSITE" id="PS51063">
    <property type="entry name" value="HTH_CRP_2"/>
    <property type="match status" value="1"/>
</dbReference>
<feature type="domain" description="HTH crp-type" evidence="5">
    <location>
        <begin position="143"/>
        <end position="214"/>
    </location>
</feature>
<dbReference type="EMBL" id="VIRS01000002">
    <property type="protein sequence ID" value="TQS46295.1"/>
    <property type="molecule type" value="Genomic_DNA"/>
</dbReference>
<dbReference type="Pfam" id="PF00027">
    <property type="entry name" value="cNMP_binding"/>
    <property type="match status" value="1"/>
</dbReference>
<dbReference type="CDD" id="cd00038">
    <property type="entry name" value="CAP_ED"/>
    <property type="match status" value="1"/>
</dbReference>
<dbReference type="RefSeq" id="WP_142702823.1">
    <property type="nucleotide sequence ID" value="NZ_VIRS01000002.1"/>
</dbReference>
<evidence type="ECO:0000259" key="4">
    <source>
        <dbReference type="PROSITE" id="PS50042"/>
    </source>
</evidence>
<dbReference type="InterPro" id="IPR018488">
    <property type="entry name" value="cNMP-bd_CS"/>
</dbReference>
<comment type="caution">
    <text evidence="6">The sequence shown here is derived from an EMBL/GenBank/DDBJ whole genome shotgun (WGS) entry which is preliminary data.</text>
</comment>
<evidence type="ECO:0000313" key="6">
    <source>
        <dbReference type="EMBL" id="TQS46295.1"/>
    </source>
</evidence>
<evidence type="ECO:0000256" key="3">
    <source>
        <dbReference type="ARBA" id="ARBA00023163"/>
    </source>
</evidence>
<organism evidence="6 7">
    <name type="scientific">Cryptosporangium phraense</name>
    <dbReference type="NCBI Taxonomy" id="2593070"/>
    <lineage>
        <taxon>Bacteria</taxon>
        <taxon>Bacillati</taxon>
        <taxon>Actinomycetota</taxon>
        <taxon>Actinomycetes</taxon>
        <taxon>Cryptosporangiales</taxon>
        <taxon>Cryptosporangiaceae</taxon>
        <taxon>Cryptosporangium</taxon>
    </lineage>
</organism>
<evidence type="ECO:0000313" key="7">
    <source>
        <dbReference type="Proteomes" id="UP000317982"/>
    </source>
</evidence>
<feature type="domain" description="Cyclic nucleotide-binding" evidence="4">
    <location>
        <begin position="5"/>
        <end position="111"/>
    </location>
</feature>
<dbReference type="PANTHER" id="PTHR24567:SF68">
    <property type="entry name" value="DNA-BINDING TRANSCRIPTIONAL DUAL REGULATOR CRP"/>
    <property type="match status" value="1"/>
</dbReference>
<keyword evidence="3" id="KW-0804">Transcription</keyword>
<dbReference type="InterPro" id="IPR050397">
    <property type="entry name" value="Env_Response_Regulators"/>
</dbReference>
<reference evidence="6 7" key="1">
    <citation type="submission" date="2019-07" db="EMBL/GenBank/DDBJ databases">
        <title>Cryptosporangium phraense sp. nov., isolated from plant litter.</title>
        <authorList>
            <person name="Suriyachadkun C."/>
        </authorList>
    </citation>
    <scope>NUCLEOTIDE SEQUENCE [LARGE SCALE GENOMIC DNA]</scope>
    <source>
        <strain evidence="6 7">A-T 5661</strain>
    </source>
</reference>
<dbReference type="GO" id="GO:0005829">
    <property type="term" value="C:cytosol"/>
    <property type="evidence" value="ECO:0007669"/>
    <property type="project" value="TreeGrafter"/>
</dbReference>
<dbReference type="InterPro" id="IPR036390">
    <property type="entry name" value="WH_DNA-bd_sf"/>
</dbReference>
<dbReference type="Proteomes" id="UP000317982">
    <property type="component" value="Unassembled WGS sequence"/>
</dbReference>
<dbReference type="InterPro" id="IPR014710">
    <property type="entry name" value="RmlC-like_jellyroll"/>
</dbReference>
<evidence type="ECO:0000259" key="5">
    <source>
        <dbReference type="PROSITE" id="PS51063"/>
    </source>
</evidence>
<dbReference type="AlphaFoldDB" id="A0A545B0D2"/>
<dbReference type="OrthoDB" id="892842at2"/>
<dbReference type="InParanoid" id="A0A545B0D2"/>
<sequence>MEWSTLSMISDKERRELLAVARRRKFRRNEVLFHEGDPANSLHLIESGHVSVRVTTDAGDSVTLAIAGPGETVGELALLEADPSKAVRSATVTALEGCETLSLQRDRFDALRQQYPPMDRVLAQLLANQVRRLNGRLLEFLYLPADKRVLRRLANLARAYDDGQTRPVAVPLTQEVIASLAGTSRPTTNQALRAVEEAGIIAIGRSKIEILNPAALVRKAR</sequence>
<dbReference type="SMART" id="SM00100">
    <property type="entry name" value="cNMP"/>
    <property type="match status" value="1"/>
</dbReference>
<dbReference type="PROSITE" id="PS50042">
    <property type="entry name" value="CNMP_BINDING_3"/>
    <property type="match status" value="1"/>
</dbReference>
<evidence type="ECO:0000256" key="1">
    <source>
        <dbReference type="ARBA" id="ARBA00023015"/>
    </source>
</evidence>
<keyword evidence="1" id="KW-0805">Transcription regulation</keyword>
<keyword evidence="7" id="KW-1185">Reference proteome</keyword>
<evidence type="ECO:0000256" key="2">
    <source>
        <dbReference type="ARBA" id="ARBA00023125"/>
    </source>
</evidence>
<dbReference type="SMART" id="SM00419">
    <property type="entry name" value="HTH_CRP"/>
    <property type="match status" value="1"/>
</dbReference>